<dbReference type="AlphaFoldDB" id="A0A162WRW9"/>
<feature type="region of interest" description="Disordered" evidence="1">
    <location>
        <begin position="1"/>
        <end position="91"/>
    </location>
</feature>
<dbReference type="STRING" id="763407.A0A162WRW9"/>
<gene>
    <name evidence="2" type="ORF">PHYBLDRAFT_69549</name>
</gene>
<evidence type="ECO:0000313" key="2">
    <source>
        <dbReference type="EMBL" id="OAD70615.1"/>
    </source>
</evidence>
<name>A0A162WRW9_PHYB8</name>
<dbReference type="OrthoDB" id="2273090at2759"/>
<keyword evidence="3" id="KW-1185">Reference proteome</keyword>
<sequence length="228" mass="25408">MSIRSKSNKQSDEESSLGIDHPNYGSVQRPASHLSSSSTASSDESGSLKANSDADEPSRATRRKKFRIQQRHSPHQISRLSSVIPGSNSNEASTSDLVLPALDPKAQEVIEAVTLSGPLEQLFMRRSNINLSTVRQKYRKSRKLVRDEKTEVLSIIQNIQLCIKQCFNYNTYISAIKDFLLANQTIVLFVCLARFNGGSNVLYGISCRDEARIRYQSGSLLALQMEIL</sequence>
<evidence type="ECO:0000313" key="3">
    <source>
        <dbReference type="Proteomes" id="UP000077315"/>
    </source>
</evidence>
<feature type="compositionally biased region" description="Basic residues" evidence="1">
    <location>
        <begin position="60"/>
        <end position="74"/>
    </location>
</feature>
<dbReference type="EMBL" id="KV440988">
    <property type="protein sequence ID" value="OAD70615.1"/>
    <property type="molecule type" value="Genomic_DNA"/>
</dbReference>
<feature type="compositionally biased region" description="Polar residues" evidence="1">
    <location>
        <begin position="75"/>
        <end position="91"/>
    </location>
</feature>
<dbReference type="Proteomes" id="UP000077315">
    <property type="component" value="Unassembled WGS sequence"/>
</dbReference>
<protein>
    <submittedName>
        <fullName evidence="2">Uncharacterized protein</fullName>
    </submittedName>
</protein>
<proteinExistence type="predicted"/>
<dbReference type="RefSeq" id="XP_018288655.1">
    <property type="nucleotide sequence ID" value="XM_018442114.1"/>
</dbReference>
<dbReference type="VEuPathDB" id="FungiDB:PHYBLDRAFT_69549"/>
<feature type="compositionally biased region" description="Low complexity" evidence="1">
    <location>
        <begin position="32"/>
        <end position="47"/>
    </location>
</feature>
<reference evidence="3" key="1">
    <citation type="submission" date="2015-06" db="EMBL/GenBank/DDBJ databases">
        <title>Expansion of signal transduction pathways in fungi by whole-genome duplication.</title>
        <authorList>
            <consortium name="DOE Joint Genome Institute"/>
            <person name="Corrochano L.M."/>
            <person name="Kuo A."/>
            <person name="Marcet-Houben M."/>
            <person name="Polaino S."/>
            <person name="Salamov A."/>
            <person name="Villalobos J.M."/>
            <person name="Alvarez M.I."/>
            <person name="Avalos J."/>
            <person name="Benito E.P."/>
            <person name="Benoit I."/>
            <person name="Burger G."/>
            <person name="Camino L.P."/>
            <person name="Canovas D."/>
            <person name="Cerda-Olmedo E."/>
            <person name="Cheng J.-F."/>
            <person name="Dominguez A."/>
            <person name="Elias M."/>
            <person name="Eslava A.P."/>
            <person name="Glaser F."/>
            <person name="Grimwood J."/>
            <person name="Gutierrez G."/>
            <person name="Heitman J."/>
            <person name="Henrissat B."/>
            <person name="Iturriaga E.A."/>
            <person name="Lang B.F."/>
            <person name="Lavin J.L."/>
            <person name="Lee S."/>
            <person name="Li W."/>
            <person name="Lindquist E."/>
            <person name="Lopez-Garcia S."/>
            <person name="Luque E.M."/>
            <person name="Marcos A.T."/>
            <person name="Martin J."/>
            <person name="McCluskey K."/>
            <person name="Medina H.R."/>
            <person name="Miralles-Duran A."/>
            <person name="Miyazaki A."/>
            <person name="Munoz-Torres E."/>
            <person name="Oguiza J.A."/>
            <person name="Ohm R."/>
            <person name="Olmedo M."/>
            <person name="Orejas M."/>
            <person name="Ortiz-Castellanos L."/>
            <person name="Pisabarro A.G."/>
            <person name="Rodriguez-Romero J."/>
            <person name="Ruiz-Herrera J."/>
            <person name="Ruiz-Vazquez R."/>
            <person name="Sanz C."/>
            <person name="Schackwitz W."/>
            <person name="Schmutz J."/>
            <person name="Shahriari M."/>
            <person name="Shelest E."/>
            <person name="Silva-Franco F."/>
            <person name="Soanes D."/>
            <person name="Syed K."/>
            <person name="Tagua V.G."/>
            <person name="Talbot N.J."/>
            <person name="Thon M."/>
            <person name="De vries R.P."/>
            <person name="Wiebenga A."/>
            <person name="Yadav J.S."/>
            <person name="Braun E.L."/>
            <person name="Baker S."/>
            <person name="Garre V."/>
            <person name="Horwitz B."/>
            <person name="Torres-Martinez S."/>
            <person name="Idnurm A."/>
            <person name="Herrera-Estrella A."/>
            <person name="Gabaldon T."/>
            <person name="Grigoriev I.V."/>
        </authorList>
    </citation>
    <scope>NUCLEOTIDE SEQUENCE [LARGE SCALE GENOMIC DNA]</scope>
    <source>
        <strain evidence="3">NRRL 1555(-)</strain>
    </source>
</reference>
<accession>A0A162WRW9</accession>
<evidence type="ECO:0000256" key="1">
    <source>
        <dbReference type="SAM" id="MobiDB-lite"/>
    </source>
</evidence>
<dbReference type="GeneID" id="29003020"/>
<dbReference type="InParanoid" id="A0A162WRW9"/>
<organism evidence="2 3">
    <name type="scientific">Phycomyces blakesleeanus (strain ATCC 8743b / DSM 1359 / FGSC 10004 / NBRC 33097 / NRRL 1555)</name>
    <dbReference type="NCBI Taxonomy" id="763407"/>
    <lineage>
        <taxon>Eukaryota</taxon>
        <taxon>Fungi</taxon>
        <taxon>Fungi incertae sedis</taxon>
        <taxon>Mucoromycota</taxon>
        <taxon>Mucoromycotina</taxon>
        <taxon>Mucoromycetes</taxon>
        <taxon>Mucorales</taxon>
        <taxon>Phycomycetaceae</taxon>
        <taxon>Phycomyces</taxon>
    </lineage>
</organism>